<evidence type="ECO:0000256" key="7">
    <source>
        <dbReference type="ARBA" id="ARBA00023237"/>
    </source>
</evidence>
<dbReference type="Pfam" id="PF07715">
    <property type="entry name" value="Plug"/>
    <property type="match status" value="1"/>
</dbReference>
<dbReference type="InterPro" id="IPR008969">
    <property type="entry name" value="CarboxyPept-like_regulatory"/>
</dbReference>
<keyword evidence="10" id="KW-0675">Receptor</keyword>
<dbReference type="RefSeq" id="WP_114408010.1">
    <property type="nucleotide sequence ID" value="NZ_QOWE01000018.1"/>
</dbReference>
<evidence type="ECO:0000313" key="10">
    <source>
        <dbReference type="EMBL" id="RCR67578.1"/>
    </source>
</evidence>
<keyword evidence="7" id="KW-0998">Cell outer membrane</keyword>
<dbReference type="GO" id="GO:0044718">
    <property type="term" value="P:siderophore transmembrane transport"/>
    <property type="evidence" value="ECO:0007669"/>
    <property type="project" value="TreeGrafter"/>
</dbReference>
<dbReference type="GO" id="GO:0009279">
    <property type="term" value="C:cell outer membrane"/>
    <property type="evidence" value="ECO:0007669"/>
    <property type="project" value="UniProtKB-SubCell"/>
</dbReference>
<keyword evidence="2" id="KW-0813">Transport</keyword>
<gene>
    <name evidence="10" type="ORF">DUE52_20970</name>
</gene>
<evidence type="ECO:0000313" key="11">
    <source>
        <dbReference type="Proteomes" id="UP000253383"/>
    </source>
</evidence>
<dbReference type="GO" id="GO:0015344">
    <property type="term" value="F:siderophore uptake transmembrane transporter activity"/>
    <property type="evidence" value="ECO:0007669"/>
    <property type="project" value="TreeGrafter"/>
</dbReference>
<keyword evidence="5 8" id="KW-0732">Signal</keyword>
<name>A0A368JIU7_9BACT</name>
<evidence type="ECO:0000256" key="5">
    <source>
        <dbReference type="ARBA" id="ARBA00022729"/>
    </source>
</evidence>
<evidence type="ECO:0000256" key="8">
    <source>
        <dbReference type="SAM" id="SignalP"/>
    </source>
</evidence>
<dbReference type="InterPro" id="IPR037066">
    <property type="entry name" value="Plug_dom_sf"/>
</dbReference>
<accession>A0A368JIU7</accession>
<dbReference type="Gene3D" id="2.60.40.1120">
    <property type="entry name" value="Carboxypeptidase-like, regulatory domain"/>
    <property type="match status" value="1"/>
</dbReference>
<feature type="domain" description="TonB-dependent receptor plug" evidence="9">
    <location>
        <begin position="163"/>
        <end position="239"/>
    </location>
</feature>
<evidence type="ECO:0000259" key="9">
    <source>
        <dbReference type="Pfam" id="PF07715"/>
    </source>
</evidence>
<reference evidence="10 11" key="1">
    <citation type="submission" date="2018-07" db="EMBL/GenBank/DDBJ databases">
        <title>Genome analysis of Larkinella rosea.</title>
        <authorList>
            <person name="Zhou Z."/>
            <person name="Wang G."/>
        </authorList>
    </citation>
    <scope>NUCLEOTIDE SEQUENCE [LARGE SCALE GENOMIC DNA]</scope>
    <source>
        <strain evidence="11">zzj9</strain>
    </source>
</reference>
<evidence type="ECO:0000256" key="4">
    <source>
        <dbReference type="ARBA" id="ARBA00022692"/>
    </source>
</evidence>
<proteinExistence type="predicted"/>
<evidence type="ECO:0000256" key="2">
    <source>
        <dbReference type="ARBA" id="ARBA00022448"/>
    </source>
</evidence>
<sequence length="793" mass="88795">MSRSFFLKGLIILCFIGMADRASAAFDPSVRFLTNLCAQQNFTISGSVKDAQSGELMIGATIRVKERPGTGTVSNEYGFYSLTLPQGHYQLQISLLGFADEVVVVELTSSRKLDLVLTESSQMLEEVVVKTTTANENITNPTMGIERLAVRDIRNIPVLMGERDPLKVLQLLPGIKSAGEGNSGFNVRGGNSDQNLILLDEAPVYNASHLLGFFSTFNADAIKDLALYKGGMPAQYGGRLSSVLDVKMNDGNNQDFHASGGIGLISSRLALEGPIQKGKSSFLLTGRRTYADAFLKLSNDPDLNKNTLYFYDLNAKLNYTISPKDRIYLSGYFGRDQFGLGDLFAINWGNATGTLRWNHLYNAKLFGNTSLIYSQYDYEVGVNNGSNQFNLKSSIQDINLKQEFSYFPNPKNSMRFGVNIIHHTITPRTRTATGENSSINNTRDPARTSFESALFFTNKWQPADPFTIEYGLRLTAFSVMGGSPYYTLDASKTIVDTLRYGRGEVVKQYLNAEPRVSMAYVIRPDLSVKASYTRNVQNLHLLSNSNASTPNDRWVQSSNVIRPELADQVALGVVRNLNDNAYEFSTEVYYKTMQNQIDYRNGADFTYSDNLETQLLFGKGRAYGAEFLFRKKTGALSGWIGYTLSRTEKQIEGINNGSWYAAKQDRTHDISIVGIYKLSPTWTVSGTWVYNTGNAVSFPTGKYRIDGAVFFNYTERNGYRMPAYHRLDLGATVTFKKRRHFESDLAFGLYNAYGQANPYAINFEQSPDDPTITQVQRVTLFKFMPYITYNFKF</sequence>
<dbReference type="InterPro" id="IPR036942">
    <property type="entry name" value="Beta-barrel_TonB_sf"/>
</dbReference>
<protein>
    <submittedName>
        <fullName evidence="10">TonB-dependent receptor</fullName>
    </submittedName>
</protein>
<dbReference type="Gene3D" id="2.40.170.20">
    <property type="entry name" value="TonB-dependent receptor, beta-barrel domain"/>
    <property type="match status" value="1"/>
</dbReference>
<dbReference type="Pfam" id="PF13715">
    <property type="entry name" value="CarbopepD_reg_2"/>
    <property type="match status" value="1"/>
</dbReference>
<comment type="subcellular location">
    <subcellularLocation>
        <location evidence="1">Cell outer membrane</location>
        <topology evidence="1">Multi-pass membrane protein</topology>
    </subcellularLocation>
</comment>
<dbReference type="SUPFAM" id="SSF56935">
    <property type="entry name" value="Porins"/>
    <property type="match status" value="1"/>
</dbReference>
<keyword evidence="4" id="KW-0812">Transmembrane</keyword>
<dbReference type="Gene3D" id="2.170.130.10">
    <property type="entry name" value="TonB-dependent receptor, plug domain"/>
    <property type="match status" value="1"/>
</dbReference>
<keyword evidence="3" id="KW-1134">Transmembrane beta strand</keyword>
<keyword evidence="6" id="KW-0472">Membrane</keyword>
<organism evidence="10 11">
    <name type="scientific">Larkinella punicea</name>
    <dbReference type="NCBI Taxonomy" id="2315727"/>
    <lineage>
        <taxon>Bacteria</taxon>
        <taxon>Pseudomonadati</taxon>
        <taxon>Bacteroidota</taxon>
        <taxon>Cytophagia</taxon>
        <taxon>Cytophagales</taxon>
        <taxon>Spirosomataceae</taxon>
        <taxon>Larkinella</taxon>
    </lineage>
</organism>
<evidence type="ECO:0000256" key="1">
    <source>
        <dbReference type="ARBA" id="ARBA00004571"/>
    </source>
</evidence>
<dbReference type="InterPro" id="IPR012910">
    <property type="entry name" value="Plug_dom"/>
</dbReference>
<dbReference type="AlphaFoldDB" id="A0A368JIU7"/>
<feature type="chain" id="PRO_5016867782" evidence="8">
    <location>
        <begin position="25"/>
        <end position="793"/>
    </location>
</feature>
<comment type="caution">
    <text evidence="10">The sequence shown here is derived from an EMBL/GenBank/DDBJ whole genome shotgun (WGS) entry which is preliminary data.</text>
</comment>
<keyword evidence="11" id="KW-1185">Reference proteome</keyword>
<dbReference type="PANTHER" id="PTHR30069">
    <property type="entry name" value="TONB-DEPENDENT OUTER MEMBRANE RECEPTOR"/>
    <property type="match status" value="1"/>
</dbReference>
<dbReference type="Proteomes" id="UP000253383">
    <property type="component" value="Unassembled WGS sequence"/>
</dbReference>
<dbReference type="EMBL" id="QOWE01000018">
    <property type="protein sequence ID" value="RCR67578.1"/>
    <property type="molecule type" value="Genomic_DNA"/>
</dbReference>
<dbReference type="PANTHER" id="PTHR30069:SF29">
    <property type="entry name" value="HEMOGLOBIN AND HEMOGLOBIN-HAPTOGLOBIN-BINDING PROTEIN 1-RELATED"/>
    <property type="match status" value="1"/>
</dbReference>
<evidence type="ECO:0000256" key="3">
    <source>
        <dbReference type="ARBA" id="ARBA00022452"/>
    </source>
</evidence>
<feature type="signal peptide" evidence="8">
    <location>
        <begin position="1"/>
        <end position="24"/>
    </location>
</feature>
<evidence type="ECO:0000256" key="6">
    <source>
        <dbReference type="ARBA" id="ARBA00023136"/>
    </source>
</evidence>
<dbReference type="SUPFAM" id="SSF49464">
    <property type="entry name" value="Carboxypeptidase regulatory domain-like"/>
    <property type="match status" value="1"/>
</dbReference>
<dbReference type="OrthoDB" id="1111684at2"/>
<dbReference type="InterPro" id="IPR039426">
    <property type="entry name" value="TonB-dep_rcpt-like"/>
</dbReference>